<dbReference type="Pfam" id="PF12937">
    <property type="entry name" value="F-box-like"/>
    <property type="match status" value="1"/>
</dbReference>
<reference evidence="2 3" key="1">
    <citation type="journal article" name="Sci. Rep.">
        <title>Telomere-to-telomere assembled and centromere annotated genomes of the two main subspecies of the button mushroom Agaricus bisporus reveal especially polymorphic chromosome ends.</title>
        <authorList>
            <person name="Sonnenberg A.S.M."/>
            <person name="Sedaghat-Telgerd N."/>
            <person name="Lavrijssen B."/>
            <person name="Ohm R.A."/>
            <person name="Hendrickx P.M."/>
            <person name="Scholtmeijer K."/>
            <person name="Baars J.J.P."/>
            <person name="van Peer A."/>
        </authorList>
    </citation>
    <scope>NUCLEOTIDE SEQUENCE [LARGE SCALE GENOMIC DNA]</scope>
    <source>
        <strain evidence="2 3">H119_p4</strain>
    </source>
</reference>
<accession>A0A8H7F8Q8</accession>
<name>A0A8H7F8Q8_AGABI</name>
<comment type="caution">
    <text evidence="2">The sequence shown here is derived from an EMBL/GenBank/DDBJ whole genome shotgun (WGS) entry which is preliminary data.</text>
</comment>
<dbReference type="InterPro" id="IPR001810">
    <property type="entry name" value="F-box_dom"/>
</dbReference>
<organism evidence="2 3">
    <name type="scientific">Agaricus bisporus var. burnettii</name>
    <dbReference type="NCBI Taxonomy" id="192524"/>
    <lineage>
        <taxon>Eukaryota</taxon>
        <taxon>Fungi</taxon>
        <taxon>Dikarya</taxon>
        <taxon>Basidiomycota</taxon>
        <taxon>Agaricomycotina</taxon>
        <taxon>Agaricomycetes</taxon>
        <taxon>Agaricomycetidae</taxon>
        <taxon>Agaricales</taxon>
        <taxon>Agaricineae</taxon>
        <taxon>Agaricaceae</taxon>
        <taxon>Agaricus</taxon>
    </lineage>
</organism>
<feature type="domain" description="F-box" evidence="1">
    <location>
        <begin position="20"/>
        <end position="63"/>
    </location>
</feature>
<gene>
    <name evidence="2" type="ORF">Agabi119p4_2194</name>
</gene>
<proteinExistence type="predicted"/>
<dbReference type="Proteomes" id="UP000629468">
    <property type="component" value="Unassembled WGS sequence"/>
</dbReference>
<dbReference type="EMBL" id="JABXXO010000003">
    <property type="protein sequence ID" value="KAF7782818.1"/>
    <property type="molecule type" value="Genomic_DNA"/>
</dbReference>
<evidence type="ECO:0000313" key="3">
    <source>
        <dbReference type="Proteomes" id="UP000629468"/>
    </source>
</evidence>
<sequence>MRRYSERPSRSFYRTPLVTDDLPFDILPIILQALSTRQDYLACTLVSKTFNRIATPLLYRELNSRAIPESPLHHPASTILKRPELAKYVRHVTETGSVHRSLCTRFPTMAGDILRALSLYTKLISFAWIDDSIETDNTLLSLIQ</sequence>
<evidence type="ECO:0000259" key="1">
    <source>
        <dbReference type="Pfam" id="PF12937"/>
    </source>
</evidence>
<dbReference type="InterPro" id="IPR036047">
    <property type="entry name" value="F-box-like_dom_sf"/>
</dbReference>
<dbReference type="SUPFAM" id="SSF81383">
    <property type="entry name" value="F-box domain"/>
    <property type="match status" value="1"/>
</dbReference>
<dbReference type="AlphaFoldDB" id="A0A8H7F8Q8"/>
<protein>
    <recommendedName>
        <fullName evidence="1">F-box domain-containing protein</fullName>
    </recommendedName>
</protein>
<evidence type="ECO:0000313" key="2">
    <source>
        <dbReference type="EMBL" id="KAF7782818.1"/>
    </source>
</evidence>